<organism evidence="1 2">
    <name type="scientific">Athelia psychrophila</name>
    <dbReference type="NCBI Taxonomy" id="1759441"/>
    <lineage>
        <taxon>Eukaryota</taxon>
        <taxon>Fungi</taxon>
        <taxon>Dikarya</taxon>
        <taxon>Basidiomycota</taxon>
        <taxon>Agaricomycotina</taxon>
        <taxon>Agaricomycetes</taxon>
        <taxon>Agaricomycetidae</taxon>
        <taxon>Atheliales</taxon>
        <taxon>Atheliaceae</taxon>
        <taxon>Athelia</taxon>
    </lineage>
</organism>
<accession>A0A166IDC7</accession>
<reference evidence="1 2" key="1">
    <citation type="journal article" date="2016" name="Mol. Biol. Evol.">
        <title>Comparative Genomics of Early-Diverging Mushroom-Forming Fungi Provides Insights into the Origins of Lignocellulose Decay Capabilities.</title>
        <authorList>
            <person name="Nagy L.G."/>
            <person name="Riley R."/>
            <person name="Tritt A."/>
            <person name="Adam C."/>
            <person name="Daum C."/>
            <person name="Floudas D."/>
            <person name="Sun H."/>
            <person name="Yadav J.S."/>
            <person name="Pangilinan J."/>
            <person name="Larsson K.H."/>
            <person name="Matsuura K."/>
            <person name="Barry K."/>
            <person name="Labutti K."/>
            <person name="Kuo R."/>
            <person name="Ohm R.A."/>
            <person name="Bhattacharya S.S."/>
            <person name="Shirouzu T."/>
            <person name="Yoshinaga Y."/>
            <person name="Martin F.M."/>
            <person name="Grigoriev I.V."/>
            <person name="Hibbett D.S."/>
        </authorList>
    </citation>
    <scope>NUCLEOTIDE SEQUENCE [LARGE SCALE GENOMIC DNA]</scope>
    <source>
        <strain evidence="1 2">CBS 109695</strain>
    </source>
</reference>
<sequence length="280" mass="31606">MSCRGPSESLADLSLTVEWPAYSLLWASGTGRIREHRDLEKLLVPCIAGVVPPDVLSAIRAIDEFTFQSQGVLIYNEGVHAIGQALHKFHHYKNSIIKARGRVGKNGPILHFNIPKLECMAMIIRSICEMGGPFQYTSDITERCHLTLVKTPYQQSNKVNHHPQMVRWMDQDEMMRVFGLYTTLEGNNISLVNTVVQEASEATDPYPEVAWLAQVLSPDEFRMAASGSSRPSSLFSKTKRYNSNDRSIVSITMNFLILSRPYQPLKPNLEVRECLRPSSR</sequence>
<evidence type="ECO:0000313" key="2">
    <source>
        <dbReference type="Proteomes" id="UP000076532"/>
    </source>
</evidence>
<name>A0A166IDC7_9AGAM</name>
<dbReference type="OrthoDB" id="3232941at2759"/>
<dbReference type="EMBL" id="KV417561">
    <property type="protein sequence ID" value="KZP19694.1"/>
    <property type="molecule type" value="Genomic_DNA"/>
</dbReference>
<evidence type="ECO:0000313" key="1">
    <source>
        <dbReference type="EMBL" id="KZP19694.1"/>
    </source>
</evidence>
<keyword evidence="2" id="KW-1185">Reference proteome</keyword>
<dbReference type="AlphaFoldDB" id="A0A166IDC7"/>
<protein>
    <submittedName>
        <fullName evidence="1">Uncharacterized protein</fullName>
    </submittedName>
</protein>
<dbReference type="Proteomes" id="UP000076532">
    <property type="component" value="Unassembled WGS sequence"/>
</dbReference>
<proteinExistence type="predicted"/>
<gene>
    <name evidence="1" type="ORF">FIBSPDRAFT_892471</name>
</gene>